<dbReference type="AlphaFoldDB" id="A0A955IWW5"/>
<keyword evidence="3" id="KW-0597">Phosphoprotein</keyword>
<dbReference type="Gene3D" id="3.30.310.50">
    <property type="entry name" value="Alpha-D-phosphohexomutase, C-terminal domain"/>
    <property type="match status" value="1"/>
</dbReference>
<dbReference type="Gene3D" id="3.40.120.10">
    <property type="entry name" value="Alpha-D-Glucose-1,6-Bisphosphate, subunit A, domain 3"/>
    <property type="match status" value="3"/>
</dbReference>
<comment type="caution">
    <text evidence="11">The sequence shown here is derived from an EMBL/GenBank/DDBJ whole genome shotgun (WGS) entry which is preliminary data.</text>
</comment>
<dbReference type="InterPro" id="IPR016055">
    <property type="entry name" value="A-D-PHexomutase_a/b/a-I/II/III"/>
</dbReference>
<dbReference type="GO" id="GO:0016868">
    <property type="term" value="F:intramolecular phosphotransferase activity"/>
    <property type="evidence" value="ECO:0007669"/>
    <property type="project" value="InterPro"/>
</dbReference>
<evidence type="ECO:0000256" key="7">
    <source>
        <dbReference type="RuleBase" id="RU004326"/>
    </source>
</evidence>
<dbReference type="GO" id="GO:0005975">
    <property type="term" value="P:carbohydrate metabolic process"/>
    <property type="evidence" value="ECO:0007669"/>
    <property type="project" value="InterPro"/>
</dbReference>
<dbReference type="InterPro" id="IPR005845">
    <property type="entry name" value="A-D-PHexomutase_a/b/a-II"/>
</dbReference>
<dbReference type="InterPro" id="IPR016066">
    <property type="entry name" value="A-D-PHexomutase_CS"/>
</dbReference>
<dbReference type="InterPro" id="IPR036900">
    <property type="entry name" value="A-D-PHexomutase_C_sf"/>
</dbReference>
<organism evidence="11 12">
    <name type="scientific">candidate division WWE3 bacterium</name>
    <dbReference type="NCBI Taxonomy" id="2053526"/>
    <lineage>
        <taxon>Bacteria</taxon>
        <taxon>Katanobacteria</taxon>
    </lineage>
</organism>
<dbReference type="Proteomes" id="UP000714817">
    <property type="component" value="Unassembled WGS sequence"/>
</dbReference>
<name>A0A955IWW5_UNCKA</name>
<evidence type="ECO:0000256" key="4">
    <source>
        <dbReference type="ARBA" id="ARBA00022723"/>
    </source>
</evidence>
<dbReference type="SUPFAM" id="SSF53738">
    <property type="entry name" value="Phosphoglucomutase, first 3 domains"/>
    <property type="match status" value="3"/>
</dbReference>
<evidence type="ECO:0000313" key="11">
    <source>
        <dbReference type="EMBL" id="MCA9301925.1"/>
    </source>
</evidence>
<evidence type="ECO:0000256" key="3">
    <source>
        <dbReference type="ARBA" id="ARBA00022553"/>
    </source>
</evidence>
<reference evidence="11" key="2">
    <citation type="journal article" date="2021" name="Microbiome">
        <title>Successional dynamics and alternative stable states in a saline activated sludge microbial community over 9 years.</title>
        <authorList>
            <person name="Wang Y."/>
            <person name="Ye J."/>
            <person name="Ju F."/>
            <person name="Liu L."/>
            <person name="Boyd J.A."/>
            <person name="Deng Y."/>
            <person name="Parks D.H."/>
            <person name="Jiang X."/>
            <person name="Yin X."/>
            <person name="Woodcroft B.J."/>
            <person name="Tyson G.W."/>
            <person name="Hugenholtz P."/>
            <person name="Polz M.F."/>
            <person name="Zhang T."/>
        </authorList>
    </citation>
    <scope>NUCLEOTIDE SEQUENCE</scope>
    <source>
        <strain evidence="11">HKST-UBA80</strain>
    </source>
</reference>
<protein>
    <submittedName>
        <fullName evidence="11">Phosphomannomutase/phosphoglucomutase</fullName>
    </submittedName>
</protein>
<dbReference type="PROSITE" id="PS00710">
    <property type="entry name" value="PGM_PMM"/>
    <property type="match status" value="1"/>
</dbReference>
<evidence type="ECO:0000259" key="10">
    <source>
        <dbReference type="Pfam" id="PF02880"/>
    </source>
</evidence>
<dbReference type="PANTHER" id="PTHR43771">
    <property type="entry name" value="PHOSPHOMANNOMUTASE"/>
    <property type="match status" value="1"/>
</dbReference>
<evidence type="ECO:0000259" key="8">
    <source>
        <dbReference type="Pfam" id="PF02878"/>
    </source>
</evidence>
<sequence length="473" mass="52996">MLANDNIFRTYDIRGIVDKDLDVKGAYLIGCAVGTLLFEKLAKENVTVVVGRDSRPSSGSLQSFFIEGLVAVGADVIDIGVSLTPIVHFLTCTQDFDAGIEITASHNPLSYNGFRLDYRNAVPFSSADIQEIRDKVRARNFEFNKGTKRKEDLNQQYFSYIRDYFVFNKKHKVILNCGHSTISEYATETYGALNLDLTVINNEPEYGVDSVTPNPENKFYMNSFKEVALSYDSSFELGIALDPDCDRMGLIDEKGNSYSTDRLVQAMLPYYLEGRSGKSLVVYDPKCSSYLHERVLSLGGSPRMIKTGHTFFSDAMHSGAVLGCENSGHIYLDINYGYDDGIFNSLYFLKMLEDLDISLFELMKGVQKSYTSGEIKIPVSDEKKFSVISGIVQNVKEQEANFYRVSYVDGVRVSLSEHSWFLIRVSNTTPNLTILIELDNIDLLNEVHLMILSLLASQGVDFIPLGEVELKQG</sequence>
<feature type="domain" description="Alpha-D-phosphohexomutase alpha/beta/alpha" evidence="8">
    <location>
        <begin position="6"/>
        <end position="140"/>
    </location>
</feature>
<evidence type="ECO:0000256" key="2">
    <source>
        <dbReference type="ARBA" id="ARBA00010231"/>
    </source>
</evidence>
<evidence type="ECO:0000256" key="5">
    <source>
        <dbReference type="ARBA" id="ARBA00022842"/>
    </source>
</evidence>
<keyword evidence="6" id="KW-0413">Isomerase</keyword>
<feature type="domain" description="Alpha-D-phosphohexomutase alpha/beta/alpha" evidence="10">
    <location>
        <begin position="265"/>
        <end position="367"/>
    </location>
</feature>
<evidence type="ECO:0000259" key="9">
    <source>
        <dbReference type="Pfam" id="PF02879"/>
    </source>
</evidence>
<feature type="domain" description="Alpha-D-phosphohexomutase alpha/beta/alpha" evidence="9">
    <location>
        <begin position="156"/>
        <end position="255"/>
    </location>
</feature>
<evidence type="ECO:0000313" key="12">
    <source>
        <dbReference type="Proteomes" id="UP000714817"/>
    </source>
</evidence>
<dbReference type="Pfam" id="PF02878">
    <property type="entry name" value="PGM_PMM_I"/>
    <property type="match status" value="1"/>
</dbReference>
<dbReference type="Pfam" id="PF02879">
    <property type="entry name" value="PGM_PMM_II"/>
    <property type="match status" value="1"/>
</dbReference>
<dbReference type="GO" id="GO:0000287">
    <property type="term" value="F:magnesium ion binding"/>
    <property type="evidence" value="ECO:0007669"/>
    <property type="project" value="InterPro"/>
</dbReference>
<comment type="similarity">
    <text evidence="2 7">Belongs to the phosphohexose mutase family.</text>
</comment>
<dbReference type="PANTHER" id="PTHR43771:SF1">
    <property type="entry name" value="PHOSPHOMANNOMUTASE"/>
    <property type="match status" value="1"/>
</dbReference>
<reference evidence="11" key="1">
    <citation type="submission" date="2020-04" db="EMBL/GenBank/DDBJ databases">
        <authorList>
            <person name="Zhang T."/>
        </authorList>
    </citation>
    <scope>NUCLEOTIDE SEQUENCE</scope>
    <source>
        <strain evidence="11">HKST-UBA80</strain>
    </source>
</reference>
<dbReference type="InterPro" id="IPR005846">
    <property type="entry name" value="A-D-PHexomutase_a/b/a-III"/>
</dbReference>
<gene>
    <name evidence="11" type="ORF">KDA10_00975</name>
</gene>
<dbReference type="CDD" id="cd03089">
    <property type="entry name" value="PMM_PGM"/>
    <property type="match status" value="1"/>
</dbReference>
<evidence type="ECO:0000256" key="6">
    <source>
        <dbReference type="ARBA" id="ARBA00023235"/>
    </source>
</evidence>
<dbReference type="PRINTS" id="PR00509">
    <property type="entry name" value="PGMPMM"/>
</dbReference>
<dbReference type="SUPFAM" id="SSF55957">
    <property type="entry name" value="Phosphoglucomutase, C-terminal domain"/>
    <property type="match status" value="1"/>
</dbReference>
<keyword evidence="5 7" id="KW-0460">Magnesium</keyword>
<dbReference type="Pfam" id="PF02880">
    <property type="entry name" value="PGM_PMM_III"/>
    <property type="match status" value="1"/>
</dbReference>
<proteinExistence type="inferred from homology"/>
<evidence type="ECO:0000256" key="1">
    <source>
        <dbReference type="ARBA" id="ARBA00001946"/>
    </source>
</evidence>
<dbReference type="InterPro" id="IPR005844">
    <property type="entry name" value="A-D-PHexomutase_a/b/a-I"/>
</dbReference>
<accession>A0A955IWW5</accession>
<keyword evidence="4 7" id="KW-0479">Metal-binding</keyword>
<comment type="cofactor">
    <cofactor evidence="1">
        <name>Mg(2+)</name>
        <dbReference type="ChEBI" id="CHEBI:18420"/>
    </cofactor>
</comment>
<dbReference type="InterPro" id="IPR005841">
    <property type="entry name" value="Alpha-D-phosphohexomutase_SF"/>
</dbReference>
<dbReference type="EMBL" id="JAGQNY010000003">
    <property type="protein sequence ID" value="MCA9301925.1"/>
    <property type="molecule type" value="Genomic_DNA"/>
</dbReference>